<protein>
    <submittedName>
        <fullName evidence="1">Uncharacterized protein</fullName>
    </submittedName>
</protein>
<sequence>MQASLTWAVSGSVDKCLAEHAKPLVLDIILVLIKQALAAPNTQCAIMKGVVIAAPRLSQSQSYASALTASWVGIVYLMEEEWASRGGTGERRGSEALEGECIARTLTHRTK</sequence>
<reference evidence="1 2" key="1">
    <citation type="journal article" date="2019" name="Commun. Biol.">
        <title>The bagworm genome reveals a unique fibroin gene that provides high tensile strength.</title>
        <authorList>
            <person name="Kono N."/>
            <person name="Nakamura H."/>
            <person name="Ohtoshi R."/>
            <person name="Tomita M."/>
            <person name="Numata K."/>
            <person name="Arakawa K."/>
        </authorList>
    </citation>
    <scope>NUCLEOTIDE SEQUENCE [LARGE SCALE GENOMIC DNA]</scope>
</reference>
<proteinExistence type="predicted"/>
<evidence type="ECO:0000313" key="1">
    <source>
        <dbReference type="EMBL" id="GBP62531.1"/>
    </source>
</evidence>
<dbReference type="AlphaFoldDB" id="A0A4C1XF26"/>
<keyword evidence="2" id="KW-1185">Reference proteome</keyword>
<evidence type="ECO:0000313" key="2">
    <source>
        <dbReference type="Proteomes" id="UP000299102"/>
    </source>
</evidence>
<gene>
    <name evidence="1" type="ORF">EVAR_21903_1</name>
</gene>
<dbReference type="EMBL" id="BGZK01000843">
    <property type="protein sequence ID" value="GBP62531.1"/>
    <property type="molecule type" value="Genomic_DNA"/>
</dbReference>
<accession>A0A4C1XF26</accession>
<name>A0A4C1XF26_EUMVA</name>
<comment type="caution">
    <text evidence="1">The sequence shown here is derived from an EMBL/GenBank/DDBJ whole genome shotgun (WGS) entry which is preliminary data.</text>
</comment>
<dbReference type="Proteomes" id="UP000299102">
    <property type="component" value="Unassembled WGS sequence"/>
</dbReference>
<organism evidence="1 2">
    <name type="scientific">Eumeta variegata</name>
    <name type="common">Bagworm moth</name>
    <name type="synonym">Eumeta japonica</name>
    <dbReference type="NCBI Taxonomy" id="151549"/>
    <lineage>
        <taxon>Eukaryota</taxon>
        <taxon>Metazoa</taxon>
        <taxon>Ecdysozoa</taxon>
        <taxon>Arthropoda</taxon>
        <taxon>Hexapoda</taxon>
        <taxon>Insecta</taxon>
        <taxon>Pterygota</taxon>
        <taxon>Neoptera</taxon>
        <taxon>Endopterygota</taxon>
        <taxon>Lepidoptera</taxon>
        <taxon>Glossata</taxon>
        <taxon>Ditrysia</taxon>
        <taxon>Tineoidea</taxon>
        <taxon>Psychidae</taxon>
        <taxon>Oiketicinae</taxon>
        <taxon>Eumeta</taxon>
    </lineage>
</organism>